<keyword evidence="3 4" id="KW-0479">Metal-binding</keyword>
<organism evidence="6 7">
    <name type="scientific">Bacillus manliponensis</name>
    <dbReference type="NCBI Taxonomy" id="574376"/>
    <lineage>
        <taxon>Bacteria</taxon>
        <taxon>Bacillati</taxon>
        <taxon>Bacillota</taxon>
        <taxon>Bacilli</taxon>
        <taxon>Bacillales</taxon>
        <taxon>Bacillaceae</taxon>
        <taxon>Bacillus</taxon>
        <taxon>Bacillus cereus group</taxon>
    </lineage>
</organism>
<feature type="binding site" evidence="5">
    <location>
        <position position="107"/>
    </location>
    <ligand>
        <name>a divalent metal cation</name>
        <dbReference type="ChEBI" id="CHEBI:60240"/>
        <label>1</label>
    </ligand>
</feature>
<dbReference type="InterPro" id="IPR017221">
    <property type="entry name" value="DUF34/NIF3_bac"/>
</dbReference>
<evidence type="ECO:0000313" key="6">
    <source>
        <dbReference type="EMBL" id="KEK19505.1"/>
    </source>
</evidence>
<protein>
    <recommendedName>
        <fullName evidence="2 4">GTP cyclohydrolase 1 type 2 homolog</fullName>
    </recommendedName>
</protein>
<dbReference type="InterPro" id="IPR036069">
    <property type="entry name" value="DUF34/NIF3_sf"/>
</dbReference>
<dbReference type="Gene3D" id="3.30.70.120">
    <property type="match status" value="1"/>
</dbReference>
<dbReference type="SUPFAM" id="SSF102705">
    <property type="entry name" value="NIF3 (NGG1p interacting factor 3)-like"/>
    <property type="match status" value="1"/>
</dbReference>
<accession>A0A073JZ38</accession>
<feature type="binding site" evidence="5">
    <location>
        <position position="69"/>
    </location>
    <ligand>
        <name>a divalent metal cation</name>
        <dbReference type="ChEBI" id="CHEBI:60240"/>
        <label>1</label>
    </ligand>
</feature>
<dbReference type="PIRSF" id="PIRSF037489">
    <property type="entry name" value="UCP037489_NIF3_YqfO"/>
    <property type="match status" value="1"/>
</dbReference>
<dbReference type="PANTHER" id="PTHR13799:SF14">
    <property type="entry name" value="GTP CYCLOHYDROLASE 1 TYPE 2 HOMOLOG"/>
    <property type="match status" value="1"/>
</dbReference>
<evidence type="ECO:0000256" key="1">
    <source>
        <dbReference type="ARBA" id="ARBA00006964"/>
    </source>
</evidence>
<comment type="caution">
    <text evidence="6">The sequence shown here is derived from an EMBL/GenBank/DDBJ whole genome shotgun (WGS) entry which is preliminary data.</text>
</comment>
<evidence type="ECO:0000256" key="3">
    <source>
        <dbReference type="ARBA" id="ARBA00022723"/>
    </source>
</evidence>
<feature type="binding site" evidence="5">
    <location>
        <position position="333"/>
    </location>
    <ligand>
        <name>a divalent metal cation</name>
        <dbReference type="ChEBI" id="CHEBI:60240"/>
        <label>1</label>
    </ligand>
</feature>
<proteinExistence type="inferred from homology"/>
<evidence type="ECO:0000256" key="5">
    <source>
        <dbReference type="PIRSR" id="PIRSR602678-1"/>
    </source>
</evidence>
<feature type="binding site" evidence="5">
    <location>
        <position position="68"/>
    </location>
    <ligand>
        <name>a divalent metal cation</name>
        <dbReference type="ChEBI" id="CHEBI:60240"/>
        <label>1</label>
    </ligand>
</feature>
<evidence type="ECO:0000256" key="2">
    <source>
        <dbReference type="ARBA" id="ARBA00022112"/>
    </source>
</evidence>
<dbReference type="OrthoDB" id="9792792at2"/>
<dbReference type="EMBL" id="JOTN01000007">
    <property type="protein sequence ID" value="KEK19505.1"/>
    <property type="molecule type" value="Genomic_DNA"/>
</dbReference>
<dbReference type="GO" id="GO:0005737">
    <property type="term" value="C:cytoplasm"/>
    <property type="evidence" value="ECO:0007669"/>
    <property type="project" value="TreeGrafter"/>
</dbReference>
<dbReference type="PANTHER" id="PTHR13799">
    <property type="entry name" value="NGG1 INTERACTING FACTOR 3"/>
    <property type="match status" value="1"/>
</dbReference>
<dbReference type="InterPro" id="IPR002678">
    <property type="entry name" value="DUF34/NIF3"/>
</dbReference>
<gene>
    <name evidence="6" type="ORF">BAMA_22185</name>
</gene>
<dbReference type="AlphaFoldDB" id="A0A073JZ38"/>
<dbReference type="STRING" id="574376.BAMA_22185"/>
<sequence>MSKIPNGHEIITLFESMYPKHLAMEGDKVGLQIGALNKSVENVLIALDVTEEVVDEAIEKGAKLIIAHHPLIFRPLKAIQTDQAYGRIIEKCIKQDIAIYAAHTNVDIAKGGVNDLLAEALELEKTEVLVPTYAEEMKKLVVFVPAAHADAVRAAIGNSGAGHIGNYSHCTFNSEGTGTFRPEDGTNPYIGQVGQLESVQEVRIETIIPASLQRKVIKAMVAAHPYEEVAYDVYPLENKGETLGLGKIGYLKNEMTLEQFAEHVKVSLDVKGVRVVGALHDTVKKVAVLGGDGNKYINQAKFKGADVYVTGDMYYHVAHDAMMLGLNIVDPGHNVEKVMKQGVQKQLQQKVDEKKLAVNIHASILHTDPFTFM</sequence>
<dbReference type="Proteomes" id="UP000027822">
    <property type="component" value="Unassembled WGS sequence"/>
</dbReference>
<reference evidence="6 7" key="1">
    <citation type="submission" date="2014-06" db="EMBL/GenBank/DDBJ databases">
        <title>Draft genome sequence of Bacillus manliponensis JCM 15802 (MCCC 1A00708).</title>
        <authorList>
            <person name="Lai Q."/>
            <person name="Liu Y."/>
            <person name="Shao Z."/>
        </authorList>
    </citation>
    <scope>NUCLEOTIDE SEQUENCE [LARGE SCALE GENOMIC DNA]</scope>
    <source>
        <strain evidence="6 7">JCM 15802</strain>
    </source>
</reference>
<dbReference type="FunFam" id="3.30.70.120:FF:000006">
    <property type="entry name" value="GTP cyclohydrolase 1 type 2 homolog"/>
    <property type="match status" value="1"/>
</dbReference>
<dbReference type="InterPro" id="IPR015867">
    <property type="entry name" value="N-reg_PII/ATP_PRibTrfase_C"/>
</dbReference>
<dbReference type="FunFam" id="3.40.1390.30:FF:000001">
    <property type="entry name" value="GTP cyclohydrolase 1 type 2"/>
    <property type="match status" value="1"/>
</dbReference>
<evidence type="ECO:0000313" key="7">
    <source>
        <dbReference type="Proteomes" id="UP000027822"/>
    </source>
</evidence>
<dbReference type="Gene3D" id="3.40.1390.30">
    <property type="entry name" value="NIF3 (NGG1p interacting factor 3)-like"/>
    <property type="match status" value="1"/>
</dbReference>
<dbReference type="RefSeq" id="WP_034638820.1">
    <property type="nucleotide sequence ID" value="NZ_CBCSJC010000005.1"/>
</dbReference>
<feature type="binding site" evidence="5">
    <location>
        <position position="336"/>
    </location>
    <ligand>
        <name>a divalent metal cation</name>
        <dbReference type="ChEBI" id="CHEBI:60240"/>
        <label>1</label>
    </ligand>
</feature>
<dbReference type="eggNOG" id="COG0327">
    <property type="taxonomic scope" value="Bacteria"/>
</dbReference>
<comment type="similarity">
    <text evidence="1 4">Belongs to the GTP cyclohydrolase I type 2/NIF3 family.</text>
</comment>
<evidence type="ECO:0000256" key="4">
    <source>
        <dbReference type="PIRNR" id="PIRNR037489"/>
    </source>
</evidence>
<keyword evidence="7" id="KW-1185">Reference proteome</keyword>
<name>A0A073JZ38_9BACI</name>
<dbReference type="Pfam" id="PF01784">
    <property type="entry name" value="DUF34_NIF3"/>
    <property type="match status" value="1"/>
</dbReference>
<dbReference type="GO" id="GO:0046872">
    <property type="term" value="F:metal ion binding"/>
    <property type="evidence" value="ECO:0007669"/>
    <property type="project" value="UniProtKB-UniRule"/>
</dbReference>
<dbReference type="NCBIfam" id="TIGR00486">
    <property type="entry name" value="YbgI_SA1388"/>
    <property type="match status" value="1"/>
</dbReference>